<accession>A0A650AF79</accession>
<reference evidence="1" key="1">
    <citation type="submission" date="2019-02" db="EMBL/GenBank/DDBJ databases">
        <title>The largest mitochondrial genome of Morchella importuna (272.2 kb) among fungi reservoir of numerous mitochondrial ORFs, repeatitive sequences and nuclear genome horizontal transfer.</title>
        <authorList>
            <person name="Liu W."/>
            <person name="Bian Y."/>
        </authorList>
    </citation>
    <scope>NUCLEOTIDE SEQUENCE</scope>
</reference>
<keyword evidence="1" id="KW-0496">Mitochondrion</keyword>
<dbReference type="EMBL" id="MK527108">
    <property type="protein sequence ID" value="QGN66686.1"/>
    <property type="molecule type" value="Genomic_DNA"/>
</dbReference>
<geneLocation type="mitochondrion" evidence="1"/>
<name>A0A650AF79_9PEZI</name>
<dbReference type="AlphaFoldDB" id="A0A650AF79"/>
<dbReference type="RefSeq" id="YP_009722284.1">
    <property type="nucleotide sequence ID" value="NC_045397.1"/>
</dbReference>
<proteinExistence type="predicted"/>
<protein>
    <submittedName>
        <fullName evidence="1">Uncharacterized protein</fullName>
    </submittedName>
</protein>
<gene>
    <name evidence="1" type="primary">orf99</name>
</gene>
<evidence type="ECO:0000313" key="1">
    <source>
        <dbReference type="EMBL" id="QGN66686.1"/>
    </source>
</evidence>
<sequence length="99" mass="11298">MQSGYSSPACIIPRPRPLLCMQKAEILRGSACRKRNLCMHASMQTLVLIFINGPAIPIHTFVFKREWEGAGKTTRILQPWSKKQKDIKWFTFPLIPSLA</sequence>
<organism evidence="1">
    <name type="scientific">Morchella importuna</name>
    <dbReference type="NCBI Taxonomy" id="1174673"/>
    <lineage>
        <taxon>Eukaryota</taxon>
        <taxon>Fungi</taxon>
        <taxon>Dikarya</taxon>
        <taxon>Ascomycota</taxon>
        <taxon>Pezizomycotina</taxon>
        <taxon>Pezizomycetes</taxon>
        <taxon>Pezizales</taxon>
        <taxon>Morchellaceae</taxon>
        <taxon>Morchella</taxon>
    </lineage>
</organism>
<dbReference type="GeneID" id="42906008"/>